<keyword evidence="4" id="KW-1003">Cell membrane</keyword>
<evidence type="ECO:0000256" key="11">
    <source>
        <dbReference type="RuleBase" id="RU362091"/>
    </source>
</evidence>
<keyword evidence="8" id="KW-0406">Ion transport</keyword>
<evidence type="ECO:0000256" key="3">
    <source>
        <dbReference type="ARBA" id="ARBA00022448"/>
    </source>
</evidence>
<dbReference type="InterPro" id="IPR038377">
    <property type="entry name" value="Na/Glc_symporter_sf"/>
</dbReference>
<feature type="transmembrane region" description="Helical" evidence="12">
    <location>
        <begin position="82"/>
        <end position="100"/>
    </location>
</feature>
<reference evidence="13 14" key="1">
    <citation type="journal article" date="2019" name="Nat. Microbiol.">
        <title>Wide diversity of methane and short-chain alkane metabolisms in uncultured archaea.</title>
        <authorList>
            <person name="Borrel G."/>
            <person name="Adam P.S."/>
            <person name="McKay L.J."/>
            <person name="Chen L.X."/>
            <person name="Sierra-Garcia I.N."/>
            <person name="Sieber C.M."/>
            <person name="Letourneur Q."/>
            <person name="Ghozlane A."/>
            <person name="Andersen G.L."/>
            <person name="Li W.J."/>
            <person name="Hallam S.J."/>
            <person name="Muyzer G."/>
            <person name="de Oliveira V.M."/>
            <person name="Inskeep W.P."/>
            <person name="Banfield J.F."/>
            <person name="Gribaldo S."/>
        </authorList>
    </citation>
    <scope>NUCLEOTIDE SEQUENCE [LARGE SCALE GENOMIC DNA]</scope>
    <source>
        <strain evidence="13">NM1b</strain>
    </source>
</reference>
<evidence type="ECO:0000313" key="13">
    <source>
        <dbReference type="EMBL" id="RZN68171.1"/>
    </source>
</evidence>
<organism evidence="13 14">
    <name type="scientific">Candidatus Methanolliviera hydrocarbonicum</name>
    <dbReference type="NCBI Taxonomy" id="2491085"/>
    <lineage>
        <taxon>Archaea</taxon>
        <taxon>Methanobacteriati</taxon>
        <taxon>Methanobacteriota</taxon>
        <taxon>Candidatus Methanoliparia</taxon>
        <taxon>Candidatus Methanoliparales</taxon>
        <taxon>Candidatus Methanollivieraceae</taxon>
        <taxon>Candidatus Methanolliviera</taxon>
    </lineage>
</organism>
<evidence type="ECO:0000256" key="2">
    <source>
        <dbReference type="ARBA" id="ARBA00006434"/>
    </source>
</evidence>
<dbReference type="InterPro" id="IPR051163">
    <property type="entry name" value="Sodium:Solute_Symporter_SSF"/>
</dbReference>
<keyword evidence="7" id="KW-0915">Sodium</keyword>
<dbReference type="PANTHER" id="PTHR42985">
    <property type="entry name" value="SODIUM-COUPLED MONOCARBOXYLATE TRANSPORTER"/>
    <property type="match status" value="1"/>
</dbReference>
<evidence type="ECO:0000256" key="4">
    <source>
        <dbReference type="ARBA" id="ARBA00022475"/>
    </source>
</evidence>
<dbReference type="GO" id="GO:0006814">
    <property type="term" value="P:sodium ion transport"/>
    <property type="evidence" value="ECO:0007669"/>
    <property type="project" value="UniProtKB-KW"/>
</dbReference>
<dbReference type="GO" id="GO:0015293">
    <property type="term" value="F:symporter activity"/>
    <property type="evidence" value="ECO:0007669"/>
    <property type="project" value="TreeGrafter"/>
</dbReference>
<dbReference type="PROSITE" id="PS50283">
    <property type="entry name" value="NA_SOLUT_SYMP_3"/>
    <property type="match status" value="1"/>
</dbReference>
<comment type="similarity">
    <text evidence="2 11">Belongs to the sodium:solute symporter (SSF) (TC 2.A.21) family.</text>
</comment>
<dbReference type="GO" id="GO:0005886">
    <property type="term" value="C:plasma membrane"/>
    <property type="evidence" value="ECO:0007669"/>
    <property type="project" value="UniProtKB-SubCell"/>
</dbReference>
<comment type="caution">
    <text evidence="13">The sequence shown here is derived from an EMBL/GenBank/DDBJ whole genome shotgun (WGS) entry which is preliminary data.</text>
</comment>
<protein>
    <recommendedName>
        <fullName evidence="15">Sodium:solute symporter family protein</fullName>
    </recommendedName>
</protein>
<dbReference type="Gene3D" id="1.20.1730.10">
    <property type="entry name" value="Sodium/glucose cotransporter"/>
    <property type="match status" value="1"/>
</dbReference>
<dbReference type="EMBL" id="RXIL01000115">
    <property type="protein sequence ID" value="RZN68171.1"/>
    <property type="molecule type" value="Genomic_DNA"/>
</dbReference>
<evidence type="ECO:0000313" key="14">
    <source>
        <dbReference type="Proteomes" id="UP000320766"/>
    </source>
</evidence>
<gene>
    <name evidence="13" type="ORF">EF807_06380</name>
</gene>
<evidence type="ECO:0008006" key="15">
    <source>
        <dbReference type="Google" id="ProtNLM"/>
    </source>
</evidence>
<comment type="subcellular location">
    <subcellularLocation>
        <location evidence="1">Cell membrane</location>
        <topology evidence="1">Multi-pass membrane protein</topology>
    </subcellularLocation>
</comment>
<dbReference type="InterPro" id="IPR001734">
    <property type="entry name" value="Na/solute_symporter"/>
</dbReference>
<evidence type="ECO:0000256" key="8">
    <source>
        <dbReference type="ARBA" id="ARBA00023065"/>
    </source>
</evidence>
<dbReference type="PANTHER" id="PTHR42985:SF47">
    <property type="entry name" value="INTEGRAL MEMBRANE TRANSPORT PROTEIN"/>
    <property type="match status" value="1"/>
</dbReference>
<evidence type="ECO:0000256" key="5">
    <source>
        <dbReference type="ARBA" id="ARBA00022692"/>
    </source>
</evidence>
<dbReference type="Proteomes" id="UP000320766">
    <property type="component" value="Unassembled WGS sequence"/>
</dbReference>
<feature type="transmembrane region" description="Helical" evidence="12">
    <location>
        <begin position="6"/>
        <end position="25"/>
    </location>
</feature>
<name>A0A520KWT3_9EURY</name>
<keyword evidence="9 12" id="KW-0472">Membrane</keyword>
<proteinExistence type="inferred from homology"/>
<dbReference type="AlphaFoldDB" id="A0A520KWT3"/>
<evidence type="ECO:0000256" key="9">
    <source>
        <dbReference type="ARBA" id="ARBA00023136"/>
    </source>
</evidence>
<evidence type="ECO:0000256" key="7">
    <source>
        <dbReference type="ARBA" id="ARBA00023053"/>
    </source>
</evidence>
<keyword evidence="10" id="KW-0739">Sodium transport</keyword>
<evidence type="ECO:0000256" key="1">
    <source>
        <dbReference type="ARBA" id="ARBA00004651"/>
    </source>
</evidence>
<accession>A0A520KWT3</accession>
<keyword evidence="5 12" id="KW-0812">Transmembrane</keyword>
<evidence type="ECO:0000256" key="12">
    <source>
        <dbReference type="SAM" id="Phobius"/>
    </source>
</evidence>
<dbReference type="Pfam" id="PF00474">
    <property type="entry name" value="SSF"/>
    <property type="match status" value="1"/>
</dbReference>
<keyword evidence="6 12" id="KW-1133">Transmembrane helix</keyword>
<keyword evidence="3" id="KW-0813">Transport</keyword>
<evidence type="ECO:0000256" key="6">
    <source>
        <dbReference type="ARBA" id="ARBA00022989"/>
    </source>
</evidence>
<evidence type="ECO:0000256" key="10">
    <source>
        <dbReference type="ARBA" id="ARBA00023201"/>
    </source>
</evidence>
<sequence>MIEPLDWVVIGVYLAILLWLGFYLAKGQKSEKDYFLGGRNIPSWAIAMSTTATQCGAISMMSIPAFVALASGGGLKWLQLELAVPLAVILVMSLIIPTLYRSKITTAYEYLERRFSPATRSLISFMFLLSRGLGNRVCDICPLISVIYNHRFFYSLYDPPDERRHHDIYSCGRDKGEHLYRCTSIHLTLWLCAHTHRCSL</sequence>
<feature type="transmembrane region" description="Helical" evidence="12">
    <location>
        <begin position="46"/>
        <end position="70"/>
    </location>
</feature>